<dbReference type="PANTHER" id="PTHR35936">
    <property type="entry name" value="MEMBRANE-BOUND LYTIC MUREIN TRANSGLYCOSYLASE F"/>
    <property type="match status" value="1"/>
</dbReference>
<accession>A0AAE4JWQ4</accession>
<protein>
    <submittedName>
        <fullName evidence="3">ABC transporter substrate-binding protein</fullName>
    </submittedName>
</protein>
<evidence type="ECO:0000256" key="1">
    <source>
        <dbReference type="ARBA" id="ARBA00022729"/>
    </source>
</evidence>
<dbReference type="PANTHER" id="PTHR35936:SF17">
    <property type="entry name" value="ARGININE-BINDING EXTRACELLULAR PROTEIN ARTP"/>
    <property type="match status" value="1"/>
</dbReference>
<dbReference type="RefSeq" id="WP_322878878.1">
    <property type="nucleotide sequence ID" value="NZ_JAVMIP010000014.1"/>
</dbReference>
<dbReference type="SUPFAM" id="SSF53850">
    <property type="entry name" value="Periplasmic binding protein-like II"/>
    <property type="match status" value="1"/>
</dbReference>
<dbReference type="SMART" id="SM00062">
    <property type="entry name" value="PBPb"/>
    <property type="match status" value="1"/>
</dbReference>
<dbReference type="CDD" id="cd13623">
    <property type="entry name" value="PBP2_AA_hypothetical"/>
    <property type="match status" value="1"/>
</dbReference>
<evidence type="ECO:0000313" key="4">
    <source>
        <dbReference type="Proteomes" id="UP001268256"/>
    </source>
</evidence>
<comment type="caution">
    <text evidence="3">The sequence shown here is derived from an EMBL/GenBank/DDBJ whole genome shotgun (WGS) entry which is preliminary data.</text>
</comment>
<dbReference type="AlphaFoldDB" id="A0AAE4JWQ4"/>
<dbReference type="InterPro" id="IPR001638">
    <property type="entry name" value="Solute-binding_3/MltF_N"/>
</dbReference>
<dbReference type="EMBL" id="JAVMIP010000014">
    <property type="protein sequence ID" value="MDS3861645.1"/>
    <property type="molecule type" value="Genomic_DNA"/>
</dbReference>
<dbReference type="Pfam" id="PF00497">
    <property type="entry name" value="SBP_bac_3"/>
    <property type="match status" value="1"/>
</dbReference>
<keyword evidence="4" id="KW-1185">Reference proteome</keyword>
<dbReference type="Gene3D" id="3.40.190.10">
    <property type="entry name" value="Periplasmic binding protein-like II"/>
    <property type="match status" value="2"/>
</dbReference>
<organism evidence="3 4">
    <name type="scientific">Pseudocalidococcus azoricus BACA0444</name>
    <dbReference type="NCBI Taxonomy" id="2918990"/>
    <lineage>
        <taxon>Bacteria</taxon>
        <taxon>Bacillati</taxon>
        <taxon>Cyanobacteriota</taxon>
        <taxon>Cyanophyceae</taxon>
        <taxon>Acaryochloridales</taxon>
        <taxon>Thermosynechococcaceae</taxon>
        <taxon>Pseudocalidococcus</taxon>
        <taxon>Pseudocalidococcus azoricus</taxon>
    </lineage>
</organism>
<evidence type="ECO:0000259" key="2">
    <source>
        <dbReference type="SMART" id="SM00062"/>
    </source>
</evidence>
<dbReference type="Proteomes" id="UP001268256">
    <property type="component" value="Unassembled WGS sequence"/>
</dbReference>
<keyword evidence="1" id="KW-0732">Signal</keyword>
<feature type="domain" description="Solute-binding protein family 3/N-terminal" evidence="2">
    <location>
        <begin position="73"/>
        <end position="292"/>
    </location>
</feature>
<proteinExistence type="predicted"/>
<sequence>MFDHTHYRPPKLPMTLFHTLFLIPGLGIAFLLGVWETVAYADSVPPLKPMTCQSAKFPAPPPEARRELAPSGTLRVAINTGNYVLVTEDENFGPYGISVDMAHLLAWQLGVPADFVVVQAAAISFERVSTNQSDIGFFGVDPWRAKSVDYTDPYVHIEGSYIVRLDSPIQNLSDVDRSDIEIVVGKNSVYNLFLNRTIKQARIIPAPTSPEVTSYMLANNHPVGAGIRNQLEADMKRYGGLRILPQPFMTIQQAMATGKNRPNGIAYLQAFVRELKISGCVQELITKYAVTDATVPPPH</sequence>
<reference evidence="4" key="1">
    <citation type="submission" date="2023-07" db="EMBL/GenBank/DDBJ databases">
        <authorList>
            <person name="Luz R."/>
            <person name="Cordeiro R."/>
            <person name="Fonseca A."/>
            <person name="Goncalves V."/>
        </authorList>
    </citation>
    <scope>NUCLEOTIDE SEQUENCE [LARGE SCALE GENOMIC DNA]</scope>
    <source>
        <strain evidence="4">BACA0444</strain>
    </source>
</reference>
<evidence type="ECO:0000313" key="3">
    <source>
        <dbReference type="EMBL" id="MDS3861645.1"/>
    </source>
</evidence>
<gene>
    <name evidence="3" type="ORF">RIF25_12595</name>
</gene>
<name>A0AAE4JWQ4_9CYAN</name>